<reference evidence="1 2" key="1">
    <citation type="journal article" date="2016" name="Nat. Commun.">
        <title>Thousands of microbial genomes shed light on interconnected biogeochemical processes in an aquifer system.</title>
        <authorList>
            <person name="Anantharaman K."/>
            <person name="Brown C.T."/>
            <person name="Hug L.A."/>
            <person name="Sharon I."/>
            <person name="Castelle C.J."/>
            <person name="Probst A.J."/>
            <person name="Thomas B.C."/>
            <person name="Singh A."/>
            <person name="Wilkins M.J."/>
            <person name="Karaoz U."/>
            <person name="Brodie E.L."/>
            <person name="Williams K.H."/>
            <person name="Hubbard S.S."/>
            <person name="Banfield J.F."/>
        </authorList>
    </citation>
    <scope>NUCLEOTIDE SEQUENCE [LARGE SCALE GENOMIC DNA]</scope>
</reference>
<dbReference type="AlphaFoldDB" id="A0A1G2QE03"/>
<proteinExistence type="predicted"/>
<evidence type="ECO:0000313" key="2">
    <source>
        <dbReference type="Proteomes" id="UP000177043"/>
    </source>
</evidence>
<name>A0A1G2QE03_9BACT</name>
<evidence type="ECO:0000313" key="1">
    <source>
        <dbReference type="EMBL" id="OHA58835.1"/>
    </source>
</evidence>
<protein>
    <submittedName>
        <fullName evidence="1">Uncharacterized protein</fullName>
    </submittedName>
</protein>
<dbReference type="InterPro" id="IPR037257">
    <property type="entry name" value="T2SS_E_N_sf"/>
</dbReference>
<organism evidence="1 2">
    <name type="scientific">Candidatus Vogelbacteria bacterium RIFOXYD1_FULL_44_32</name>
    <dbReference type="NCBI Taxonomy" id="1802438"/>
    <lineage>
        <taxon>Bacteria</taxon>
        <taxon>Candidatus Vogeliibacteriota</taxon>
    </lineage>
</organism>
<dbReference type="Proteomes" id="UP000177043">
    <property type="component" value="Unassembled WGS sequence"/>
</dbReference>
<dbReference type="STRING" id="1802438.A2571_00415"/>
<gene>
    <name evidence="1" type="ORF">A2571_00415</name>
</gene>
<dbReference type="Gene3D" id="3.40.50.300">
    <property type="entry name" value="P-loop containing nucleotide triphosphate hydrolases"/>
    <property type="match status" value="1"/>
</dbReference>
<dbReference type="InterPro" id="IPR027417">
    <property type="entry name" value="P-loop_NTPase"/>
</dbReference>
<dbReference type="SUPFAM" id="SSF160246">
    <property type="entry name" value="EspE N-terminal domain-like"/>
    <property type="match status" value="1"/>
</dbReference>
<comment type="caution">
    <text evidence="1">The sequence shown here is derived from an EMBL/GenBank/DDBJ whole genome shotgun (WGS) entry which is preliminary data.</text>
</comment>
<accession>A0A1G2QE03</accession>
<dbReference type="EMBL" id="MHTJ01000002">
    <property type="protein sequence ID" value="OHA58835.1"/>
    <property type="molecule type" value="Genomic_DNA"/>
</dbReference>
<sequence length="546" mass="60513">MFIDSSILKELLVSARVATRAELDVFEQEAKDKGLSLSERILVQGIISGDDLRRLEARASGVPFMSSFDDQIPYEVLAKIPEPVARAHNVIALRETASGLEVIGLRLEDILEAKNILADELHILPRLAPEALVRRLLLSYQRELGGRYGRDLRELGASLAHEKSERDLGRVANLVFRDASSAQARRILIEVSPSETLVRYRIGQKTYDAMATNPHIGQRLVESAGFPDLFKKYDFTPTGQFTTDLSKRAIFSRQSDNELAKLGLWGENLEVLENITAGGGLAVISGDMVETNKPLFYALAERLARTGHPVLSIEKKLERYLFHVEQVETAGKPVADILRRLLPHDFDAILVEEIDSPQTLALLAGAAGRGIAVFVGLSAKNLADLVSQTDQLLPDRYILSAVTKIFMRLEPVSTLGSRAVAGQLQPNEWKDLKGYLNFEKMKDNLVLAGLVDVSFDIATANFKVKKQNGDISLPDRTKIYATEALVVTLPIEKMIKDGKKPEEIVNFSREQGALKLNEDIFVLATLGKIDLNEAIALIRRHAHSRL</sequence>